<gene>
    <name evidence="2" type="ORF">HYG82_13625</name>
</gene>
<organism evidence="2 3">
    <name type="scientific">Natrinema halophilum</name>
    <dbReference type="NCBI Taxonomy" id="1699371"/>
    <lineage>
        <taxon>Archaea</taxon>
        <taxon>Methanobacteriati</taxon>
        <taxon>Methanobacteriota</taxon>
        <taxon>Stenosarchaea group</taxon>
        <taxon>Halobacteria</taxon>
        <taxon>Halobacteriales</taxon>
        <taxon>Natrialbaceae</taxon>
        <taxon>Natrinema</taxon>
    </lineage>
</organism>
<feature type="domain" description="Metallo-beta-lactamase" evidence="1">
    <location>
        <begin position="11"/>
        <end position="207"/>
    </location>
</feature>
<dbReference type="EMBL" id="CP058601">
    <property type="protein sequence ID" value="QLG49823.1"/>
    <property type="molecule type" value="Genomic_DNA"/>
</dbReference>
<evidence type="ECO:0000313" key="2">
    <source>
        <dbReference type="EMBL" id="QLG49823.1"/>
    </source>
</evidence>
<dbReference type="PANTHER" id="PTHR43546">
    <property type="entry name" value="UPF0173 METAL-DEPENDENT HYDROLASE MJ1163-RELATED"/>
    <property type="match status" value="1"/>
</dbReference>
<dbReference type="Pfam" id="PF12706">
    <property type="entry name" value="Lactamase_B_2"/>
    <property type="match status" value="1"/>
</dbReference>
<dbReference type="OrthoDB" id="28313at2157"/>
<accession>A0A7D5K7B1</accession>
<dbReference type="InterPro" id="IPR050114">
    <property type="entry name" value="UPF0173_UPF0282_UlaG_hydrolase"/>
</dbReference>
<proteinExistence type="predicted"/>
<dbReference type="AlphaFoldDB" id="A0A7D5K7B1"/>
<evidence type="ECO:0000259" key="1">
    <source>
        <dbReference type="SMART" id="SM00849"/>
    </source>
</evidence>
<reference evidence="2 3" key="1">
    <citation type="submission" date="2020-07" db="EMBL/GenBank/DDBJ databases">
        <authorList>
            <person name="Cui H."/>
        </authorList>
    </citation>
    <scope>NUCLEOTIDE SEQUENCE [LARGE SCALE GENOMIC DNA]</scope>
    <source>
        <strain evidence="2 3">YPL8</strain>
    </source>
</reference>
<keyword evidence="3" id="KW-1185">Reference proteome</keyword>
<dbReference type="InterPro" id="IPR001279">
    <property type="entry name" value="Metallo-B-lactamas"/>
</dbReference>
<dbReference type="PANTHER" id="PTHR43546:SF3">
    <property type="entry name" value="UPF0173 METAL-DEPENDENT HYDROLASE MJ1163"/>
    <property type="match status" value="1"/>
</dbReference>
<dbReference type="SUPFAM" id="SSF56281">
    <property type="entry name" value="Metallo-hydrolase/oxidoreductase"/>
    <property type="match status" value="1"/>
</dbReference>
<dbReference type="SMART" id="SM00849">
    <property type="entry name" value="Lactamase_B"/>
    <property type="match status" value="1"/>
</dbReference>
<dbReference type="GeneID" id="56034350"/>
<dbReference type="InterPro" id="IPR036866">
    <property type="entry name" value="RibonucZ/Hydroxyglut_hydro"/>
</dbReference>
<evidence type="ECO:0000313" key="3">
    <source>
        <dbReference type="Proteomes" id="UP000509241"/>
    </source>
</evidence>
<sequence length="245" mass="27095">MSVHVELTYYGLSSFEVCVDGTRLLFDPWITDPPWQTPDIDAFDDVEYIFVTHGASDHLGDTFEIASRSGATVITEPAVVEHLVGLGLTEDAVERVIWGNRFELEGYEVRAMETRHLSYFESSVGNRSGMAIGFYLDFGPTSLYYVGDTSLFSDLELFVDQYEPDLVLLPVGSAPGAHPPLPPDDAAVAANWFDGVDILPVHYIPGSDELDVFRDEYARLSGTKPRNLLKLSAGETQTLTDYSQS</sequence>
<dbReference type="Gene3D" id="3.60.15.10">
    <property type="entry name" value="Ribonuclease Z/Hydroxyacylglutathione hydrolase-like"/>
    <property type="match status" value="1"/>
</dbReference>
<protein>
    <submittedName>
        <fullName evidence="2">MBL fold metallo-hydrolase</fullName>
    </submittedName>
</protein>
<dbReference type="KEGG" id="haly:HYG82_13625"/>
<dbReference type="Proteomes" id="UP000509241">
    <property type="component" value="Chromosome"/>
</dbReference>
<name>A0A7D5K7B1_9EURY</name>
<dbReference type="RefSeq" id="WP_179261739.1">
    <property type="nucleotide sequence ID" value="NZ_CP058601.1"/>
</dbReference>